<reference evidence="1" key="1">
    <citation type="submission" date="2022-07" db="EMBL/GenBank/DDBJ databases">
        <title>Phylogenomic reconstructions and comparative analyses of Kickxellomycotina fungi.</title>
        <authorList>
            <person name="Reynolds N.K."/>
            <person name="Stajich J.E."/>
            <person name="Barry K."/>
            <person name="Grigoriev I.V."/>
            <person name="Crous P."/>
            <person name="Smith M.E."/>
        </authorList>
    </citation>
    <scope>NUCLEOTIDE SEQUENCE</scope>
    <source>
        <strain evidence="1">BCRC 34381</strain>
    </source>
</reference>
<dbReference type="EMBL" id="JANBOI010000112">
    <property type="protein sequence ID" value="KAJ1733847.1"/>
    <property type="molecule type" value="Genomic_DNA"/>
</dbReference>
<comment type="caution">
    <text evidence="1">The sequence shown here is derived from an EMBL/GenBank/DDBJ whole genome shotgun (WGS) entry which is preliminary data.</text>
</comment>
<protein>
    <submittedName>
        <fullName evidence="1">Uncharacterized protein</fullName>
    </submittedName>
</protein>
<accession>A0A9W7YHV0</accession>
<dbReference type="AlphaFoldDB" id="A0A9W7YHV0"/>
<proteinExistence type="predicted"/>
<organism evidence="1 2">
    <name type="scientific">Coemansia biformis</name>
    <dbReference type="NCBI Taxonomy" id="1286918"/>
    <lineage>
        <taxon>Eukaryota</taxon>
        <taxon>Fungi</taxon>
        <taxon>Fungi incertae sedis</taxon>
        <taxon>Zoopagomycota</taxon>
        <taxon>Kickxellomycotina</taxon>
        <taxon>Kickxellomycetes</taxon>
        <taxon>Kickxellales</taxon>
        <taxon>Kickxellaceae</taxon>
        <taxon>Coemansia</taxon>
    </lineage>
</organism>
<keyword evidence="2" id="KW-1185">Reference proteome</keyword>
<name>A0A9W7YHV0_9FUNG</name>
<evidence type="ECO:0000313" key="1">
    <source>
        <dbReference type="EMBL" id="KAJ1733847.1"/>
    </source>
</evidence>
<gene>
    <name evidence="1" type="ORF">LPJ61_001368</name>
</gene>
<dbReference type="Proteomes" id="UP001143981">
    <property type="component" value="Unassembled WGS sequence"/>
</dbReference>
<sequence length="114" mass="11916">MQVGVSIAGCSECGDAVEFGFSSAKPTMKEIIDLAAASNVHIHGVFHASSYVSADGTLRNNSEWTAQIALSGGGVTSMEVAMTPLAKRPWRQSVAEETRVHHMLLNGVQGTTGG</sequence>
<evidence type="ECO:0000313" key="2">
    <source>
        <dbReference type="Proteomes" id="UP001143981"/>
    </source>
</evidence>